<comment type="subcellular location">
    <subcellularLocation>
        <location evidence="1">Cell membrane</location>
        <topology evidence="1">Multi-pass membrane protein</topology>
    </subcellularLocation>
</comment>
<dbReference type="Gene3D" id="1.20.1250.20">
    <property type="entry name" value="MFS general substrate transporter like domains"/>
    <property type="match status" value="1"/>
</dbReference>
<name>A0A6G8Q5B7_9ACTN</name>
<feature type="transmembrane region" description="Helical" evidence="6">
    <location>
        <begin position="148"/>
        <end position="169"/>
    </location>
</feature>
<dbReference type="PANTHER" id="PTHR42718">
    <property type="entry name" value="MAJOR FACILITATOR SUPERFAMILY MULTIDRUG TRANSPORTER MFSC"/>
    <property type="match status" value="1"/>
</dbReference>
<evidence type="ECO:0000256" key="6">
    <source>
        <dbReference type="SAM" id="Phobius"/>
    </source>
</evidence>
<evidence type="ECO:0000256" key="4">
    <source>
        <dbReference type="ARBA" id="ARBA00022989"/>
    </source>
</evidence>
<feature type="transmembrane region" description="Helical" evidence="6">
    <location>
        <begin position="275"/>
        <end position="296"/>
    </location>
</feature>
<feature type="transmembrane region" description="Helical" evidence="6">
    <location>
        <begin position="51"/>
        <end position="77"/>
    </location>
</feature>
<dbReference type="GO" id="GO:0022857">
    <property type="term" value="F:transmembrane transporter activity"/>
    <property type="evidence" value="ECO:0007669"/>
    <property type="project" value="InterPro"/>
</dbReference>
<dbReference type="InterPro" id="IPR020846">
    <property type="entry name" value="MFS_dom"/>
</dbReference>
<dbReference type="AlphaFoldDB" id="A0A6G8Q5B7"/>
<reference evidence="8 9" key="1">
    <citation type="submission" date="2019-10" db="EMBL/GenBank/DDBJ databases">
        <title>Rubrobacter sp nov SCSIO 52090 isolated from a deep-sea sediment in the South China Sea.</title>
        <authorList>
            <person name="Chen R.W."/>
        </authorList>
    </citation>
    <scope>NUCLEOTIDE SEQUENCE [LARGE SCALE GENOMIC DNA]</scope>
    <source>
        <strain evidence="8 9">SCSIO 52909</strain>
    </source>
</reference>
<dbReference type="GO" id="GO:0005886">
    <property type="term" value="C:plasma membrane"/>
    <property type="evidence" value="ECO:0007669"/>
    <property type="project" value="UniProtKB-SubCell"/>
</dbReference>
<accession>A0A6G8Q5B7</accession>
<evidence type="ECO:0000256" key="2">
    <source>
        <dbReference type="ARBA" id="ARBA00022448"/>
    </source>
</evidence>
<dbReference type="SUPFAM" id="SSF103473">
    <property type="entry name" value="MFS general substrate transporter"/>
    <property type="match status" value="1"/>
</dbReference>
<dbReference type="KEGG" id="rub:GBA63_02830"/>
<evidence type="ECO:0000256" key="1">
    <source>
        <dbReference type="ARBA" id="ARBA00004651"/>
    </source>
</evidence>
<feature type="transmembrane region" description="Helical" evidence="6">
    <location>
        <begin position="238"/>
        <end position="255"/>
    </location>
</feature>
<keyword evidence="3 6" id="KW-0812">Transmembrane</keyword>
<evidence type="ECO:0000256" key="5">
    <source>
        <dbReference type="ARBA" id="ARBA00023136"/>
    </source>
</evidence>
<feature type="transmembrane region" description="Helical" evidence="6">
    <location>
        <begin position="449"/>
        <end position="467"/>
    </location>
</feature>
<feature type="domain" description="Major facilitator superfamily (MFS) profile" evidence="7">
    <location>
        <begin position="23"/>
        <end position="472"/>
    </location>
</feature>
<dbReference type="InterPro" id="IPR011701">
    <property type="entry name" value="MFS"/>
</dbReference>
<feature type="transmembrane region" description="Helical" evidence="6">
    <location>
        <begin position="207"/>
        <end position="226"/>
    </location>
</feature>
<feature type="transmembrane region" description="Helical" evidence="6">
    <location>
        <begin position="407"/>
        <end position="429"/>
    </location>
</feature>
<evidence type="ECO:0000256" key="3">
    <source>
        <dbReference type="ARBA" id="ARBA00022692"/>
    </source>
</evidence>
<dbReference type="PROSITE" id="PS50850">
    <property type="entry name" value="MFS"/>
    <property type="match status" value="1"/>
</dbReference>
<keyword evidence="9" id="KW-1185">Reference proteome</keyword>
<dbReference type="Pfam" id="PF07690">
    <property type="entry name" value="MFS_1"/>
    <property type="match status" value="1"/>
</dbReference>
<organism evidence="8 9">
    <name type="scientific">Rubrobacter tropicus</name>
    <dbReference type="NCBI Taxonomy" id="2653851"/>
    <lineage>
        <taxon>Bacteria</taxon>
        <taxon>Bacillati</taxon>
        <taxon>Actinomycetota</taxon>
        <taxon>Rubrobacteria</taxon>
        <taxon>Rubrobacterales</taxon>
        <taxon>Rubrobacteraceae</taxon>
        <taxon>Rubrobacter</taxon>
    </lineage>
</organism>
<feature type="transmembrane region" description="Helical" evidence="6">
    <location>
        <begin position="21"/>
        <end position="45"/>
    </location>
</feature>
<dbReference type="PRINTS" id="PR01036">
    <property type="entry name" value="TCRTETB"/>
</dbReference>
<feature type="transmembrane region" description="Helical" evidence="6">
    <location>
        <begin position="122"/>
        <end position="141"/>
    </location>
</feature>
<dbReference type="PANTHER" id="PTHR42718:SF9">
    <property type="entry name" value="MAJOR FACILITATOR SUPERFAMILY MULTIDRUG TRANSPORTER MFSC"/>
    <property type="match status" value="1"/>
</dbReference>
<proteinExistence type="predicted"/>
<evidence type="ECO:0000313" key="9">
    <source>
        <dbReference type="Proteomes" id="UP000501452"/>
    </source>
</evidence>
<dbReference type="Gene3D" id="1.20.1720.10">
    <property type="entry name" value="Multidrug resistance protein D"/>
    <property type="match status" value="1"/>
</dbReference>
<feature type="transmembrane region" description="Helical" evidence="6">
    <location>
        <begin position="175"/>
        <end position="195"/>
    </location>
</feature>
<keyword evidence="4 6" id="KW-1133">Transmembrane helix</keyword>
<evidence type="ECO:0000313" key="8">
    <source>
        <dbReference type="EMBL" id="QIN81684.1"/>
    </source>
</evidence>
<feature type="transmembrane region" description="Helical" evidence="6">
    <location>
        <begin position="308"/>
        <end position="326"/>
    </location>
</feature>
<keyword evidence="2" id="KW-0813">Transport</keyword>
<feature type="transmembrane region" description="Helical" evidence="6">
    <location>
        <begin position="338"/>
        <end position="359"/>
    </location>
</feature>
<feature type="transmembrane region" description="Helical" evidence="6">
    <location>
        <begin position="365"/>
        <end position="386"/>
    </location>
</feature>
<keyword evidence="5 6" id="KW-0472">Membrane</keyword>
<dbReference type="EMBL" id="CP045119">
    <property type="protein sequence ID" value="QIN81684.1"/>
    <property type="molecule type" value="Genomic_DNA"/>
</dbReference>
<gene>
    <name evidence="8" type="ORF">GBA63_02830</name>
</gene>
<dbReference type="Proteomes" id="UP000501452">
    <property type="component" value="Chromosome"/>
</dbReference>
<protein>
    <submittedName>
        <fullName evidence="8">MFS transporter</fullName>
    </submittedName>
</protein>
<feature type="transmembrane region" description="Helical" evidence="6">
    <location>
        <begin position="89"/>
        <end position="110"/>
    </location>
</feature>
<sequence length="476" mass="47807">MDRILPRVSNRPSEIRQTDARLVLAFVCATAFTVVLNGTMLPVALPEIGSALSLGSVALGWIITGYFLVNGVAIPFFGRLADIYGVARLYAIGLATFFLGSVLCTLAPGFATLMAGRLVQGAGAAAVVGLGPTAVSLVFPAEIRGRSLGLVGAAVGAGAAAGPVFGGAVTDLFGWRILFAAGVLFGALVPLASRMLPRGAGSPESRLDLAGGVLFAFALGGALLALTRGAEVGIRDGVFLASVGVAVVASVLFVFRQATAPEPFVPRALLANRAYVWLCAATLLLIGVIVAVEVAVPLPLAQINGLGATQIGLVLAPSALLTVVWGPVSGRLVDRLGVAAPTALGAAACIAGVVLLSGFGVGGAAWVTAALVVVVGVGITLGKIATSTGVSLTVPEENLPSGIAVNEMVWICGISVGTALFTAVAAARSGAPDPLNPFHSGPGVGYSDAFLVLSIPLVLLLLTTPKLRGAGKKRSR</sequence>
<dbReference type="InterPro" id="IPR036259">
    <property type="entry name" value="MFS_trans_sf"/>
</dbReference>
<evidence type="ECO:0000259" key="7">
    <source>
        <dbReference type="PROSITE" id="PS50850"/>
    </source>
</evidence>